<reference evidence="3 4" key="1">
    <citation type="submission" date="2020-10" db="EMBL/GenBank/DDBJ databases">
        <title>complete genome sequencing of Lysobacter sp. H21R20.</title>
        <authorList>
            <person name="Bae J.-W."/>
            <person name="Lee S.-Y."/>
        </authorList>
    </citation>
    <scope>NUCLEOTIDE SEQUENCE [LARGE SCALE GENOMIC DNA]</scope>
    <source>
        <strain evidence="3 4">H21R20</strain>
    </source>
</reference>
<dbReference type="GO" id="GO:0016491">
    <property type="term" value="F:oxidoreductase activity"/>
    <property type="evidence" value="ECO:0007669"/>
    <property type="project" value="InterPro"/>
</dbReference>
<dbReference type="Proteomes" id="UP000594059">
    <property type="component" value="Chromosome"/>
</dbReference>
<name>A0A7S6ZT40_9GAMM</name>
<feature type="region of interest" description="Disordered" evidence="1">
    <location>
        <begin position="273"/>
        <end position="295"/>
    </location>
</feature>
<evidence type="ECO:0000313" key="3">
    <source>
        <dbReference type="EMBL" id="QOW20537.1"/>
    </source>
</evidence>
<dbReference type="EMBL" id="CP063656">
    <property type="protein sequence ID" value="QOW20537.1"/>
    <property type="molecule type" value="Genomic_DNA"/>
</dbReference>
<dbReference type="SUPFAM" id="SSF47240">
    <property type="entry name" value="Ferritin-like"/>
    <property type="match status" value="1"/>
</dbReference>
<evidence type="ECO:0000313" key="4">
    <source>
        <dbReference type="Proteomes" id="UP000594059"/>
    </source>
</evidence>
<dbReference type="Pfam" id="PF02915">
    <property type="entry name" value="Rubrerythrin"/>
    <property type="match status" value="1"/>
</dbReference>
<evidence type="ECO:0000259" key="2">
    <source>
        <dbReference type="Pfam" id="PF02915"/>
    </source>
</evidence>
<dbReference type="GO" id="GO:0046872">
    <property type="term" value="F:metal ion binding"/>
    <property type="evidence" value="ECO:0007669"/>
    <property type="project" value="InterPro"/>
</dbReference>
<organism evidence="3 4">
    <name type="scientific">Novilysobacter ciconiae</name>
    <dbReference type="NCBI Taxonomy" id="2781022"/>
    <lineage>
        <taxon>Bacteria</taxon>
        <taxon>Pseudomonadati</taxon>
        <taxon>Pseudomonadota</taxon>
        <taxon>Gammaproteobacteria</taxon>
        <taxon>Lysobacterales</taxon>
        <taxon>Lysobacteraceae</taxon>
        <taxon>Novilysobacter</taxon>
    </lineage>
</organism>
<evidence type="ECO:0000256" key="1">
    <source>
        <dbReference type="SAM" id="MobiDB-lite"/>
    </source>
</evidence>
<dbReference type="KEGG" id="lcic:INQ41_05865"/>
<gene>
    <name evidence="3" type="ORF">INQ41_05865</name>
</gene>
<dbReference type="CDD" id="cd01045">
    <property type="entry name" value="Ferritin_like_AB"/>
    <property type="match status" value="1"/>
</dbReference>
<dbReference type="RefSeq" id="WP_193986976.1">
    <property type="nucleotide sequence ID" value="NZ_CP063656.1"/>
</dbReference>
<dbReference type="InterPro" id="IPR012347">
    <property type="entry name" value="Ferritin-like"/>
</dbReference>
<feature type="domain" description="Rubrerythrin diiron-binding" evidence="2">
    <location>
        <begin position="143"/>
        <end position="252"/>
    </location>
</feature>
<dbReference type="InterPro" id="IPR003251">
    <property type="entry name" value="Rr_diiron-bd_dom"/>
</dbReference>
<proteinExistence type="predicted"/>
<dbReference type="InterPro" id="IPR009078">
    <property type="entry name" value="Ferritin-like_SF"/>
</dbReference>
<dbReference type="AlphaFoldDB" id="A0A7S6ZT40"/>
<protein>
    <submittedName>
        <fullName evidence="3">Ferritin family protein</fullName>
    </submittedName>
</protein>
<keyword evidence="4" id="KW-1185">Reference proteome</keyword>
<accession>A0A7S6ZT40</accession>
<sequence>MRTDNKTRGSLAFGQNTLNRRRVGAAEHARRRSLLRDDPDIDVVDMPTLVGIAKAIEDEAVRRYGFLADLMESRGELSTAAAFRVMQEEEQSHVKAVDRWATSVGEPSVSAEDFAWQLPADLSSSWDEVAGSALLTPYRAFALAVENEERAFSFYAYLAAHAENEQIRAEAEKLGGEELRHAALLRKWRRRAYHRERRAVRPAPVEIDSLDAFHRVLADHQAAIASVHRALAPRLRHAGDEAGAALLERWISAAPEAAATDAPINAAIELPVTTPTGAPAKSSPHPDVGGSTDRETPRHLLVDAQKPLEALADVLEDVMANAEGDLFDEAAAAMGRVVERISQISLQMSHR</sequence>
<dbReference type="Gene3D" id="1.20.1260.10">
    <property type="match status" value="1"/>
</dbReference>